<keyword evidence="2 4" id="KW-0863">Zinc-finger</keyword>
<dbReference type="Gene3D" id="1.25.40.10">
    <property type="entry name" value="Tetratricopeptide repeat domain"/>
    <property type="match status" value="1"/>
</dbReference>
<dbReference type="SUPFAM" id="SSF144232">
    <property type="entry name" value="HIT/MYND zinc finger-like"/>
    <property type="match status" value="1"/>
</dbReference>
<keyword evidence="3" id="KW-0862">Zinc</keyword>
<dbReference type="InterPro" id="IPR011990">
    <property type="entry name" value="TPR-like_helical_dom_sf"/>
</dbReference>
<keyword evidence="7" id="KW-1185">Reference proteome</keyword>
<name>A0AA38MRI9_9CUCU</name>
<dbReference type="Proteomes" id="UP001168821">
    <property type="component" value="Unassembled WGS sequence"/>
</dbReference>
<evidence type="ECO:0000256" key="2">
    <source>
        <dbReference type="ARBA" id="ARBA00022771"/>
    </source>
</evidence>
<feature type="domain" description="MYND-type" evidence="5">
    <location>
        <begin position="32"/>
        <end position="69"/>
    </location>
</feature>
<dbReference type="Gene3D" id="6.10.140.2220">
    <property type="match status" value="1"/>
</dbReference>
<evidence type="ECO:0000313" key="7">
    <source>
        <dbReference type="Proteomes" id="UP001168821"/>
    </source>
</evidence>
<dbReference type="GO" id="GO:0008270">
    <property type="term" value="F:zinc ion binding"/>
    <property type="evidence" value="ECO:0007669"/>
    <property type="project" value="UniProtKB-KW"/>
</dbReference>
<dbReference type="PANTHER" id="PTHR12197:SF251">
    <property type="entry name" value="EG:BACR7C10.4 PROTEIN"/>
    <property type="match status" value="1"/>
</dbReference>
<dbReference type="PANTHER" id="PTHR12197">
    <property type="entry name" value="HISTONE-LYSINE N-METHYLTRANSFERASE SMYD"/>
    <property type="match status" value="1"/>
</dbReference>
<evidence type="ECO:0000313" key="6">
    <source>
        <dbReference type="EMBL" id="KAJ3664643.1"/>
    </source>
</evidence>
<dbReference type="AlphaFoldDB" id="A0AA38MRI9"/>
<evidence type="ECO:0000256" key="3">
    <source>
        <dbReference type="ARBA" id="ARBA00022833"/>
    </source>
</evidence>
<dbReference type="Gene3D" id="1.25.40.970">
    <property type="match status" value="1"/>
</dbReference>
<dbReference type="Gene3D" id="1.10.220.160">
    <property type="match status" value="1"/>
</dbReference>
<gene>
    <name evidence="6" type="ORF">Zmor_000196</name>
</gene>
<dbReference type="InterPro" id="IPR002893">
    <property type="entry name" value="Znf_MYND"/>
</dbReference>
<keyword evidence="1" id="KW-0479">Metal-binding</keyword>
<dbReference type="Pfam" id="PF01753">
    <property type="entry name" value="zf-MYND"/>
    <property type="match status" value="1"/>
</dbReference>
<organism evidence="6 7">
    <name type="scientific">Zophobas morio</name>
    <dbReference type="NCBI Taxonomy" id="2755281"/>
    <lineage>
        <taxon>Eukaryota</taxon>
        <taxon>Metazoa</taxon>
        <taxon>Ecdysozoa</taxon>
        <taxon>Arthropoda</taxon>
        <taxon>Hexapoda</taxon>
        <taxon>Insecta</taxon>
        <taxon>Pterygota</taxon>
        <taxon>Neoptera</taxon>
        <taxon>Endopterygota</taxon>
        <taxon>Coleoptera</taxon>
        <taxon>Polyphaga</taxon>
        <taxon>Cucujiformia</taxon>
        <taxon>Tenebrionidae</taxon>
        <taxon>Zophobas</taxon>
    </lineage>
</organism>
<evidence type="ECO:0000259" key="5">
    <source>
        <dbReference type="PROSITE" id="PS50865"/>
    </source>
</evidence>
<dbReference type="EMBL" id="JALNTZ010000001">
    <property type="protein sequence ID" value="KAJ3664643.1"/>
    <property type="molecule type" value="Genomic_DNA"/>
</dbReference>
<dbReference type="PROSITE" id="PS50865">
    <property type="entry name" value="ZF_MYND_2"/>
    <property type="match status" value="1"/>
</dbReference>
<dbReference type="SUPFAM" id="SSF82199">
    <property type="entry name" value="SET domain"/>
    <property type="match status" value="1"/>
</dbReference>
<dbReference type="PROSITE" id="PS01360">
    <property type="entry name" value="ZF_MYND_1"/>
    <property type="match status" value="1"/>
</dbReference>
<dbReference type="InterPro" id="IPR050869">
    <property type="entry name" value="H3K4_H4K5_MeTrfase"/>
</dbReference>
<proteinExistence type="predicted"/>
<accession>A0AA38MRI9</accession>
<dbReference type="GO" id="GO:0005634">
    <property type="term" value="C:nucleus"/>
    <property type="evidence" value="ECO:0007669"/>
    <property type="project" value="TreeGrafter"/>
</dbReference>
<protein>
    <recommendedName>
        <fullName evidence="5">MYND-type domain-containing protein</fullName>
    </recommendedName>
</protein>
<evidence type="ECO:0000256" key="4">
    <source>
        <dbReference type="PROSITE-ProRule" id="PRU00134"/>
    </source>
</evidence>
<dbReference type="InterPro" id="IPR046341">
    <property type="entry name" value="SET_dom_sf"/>
</dbReference>
<sequence length="443" mass="50573">MRTKKLVHEGCTIHKEKPFVYVLSSRLRTERCDYCLKKGQFMKCSGCHYVHYCGKICQKDGWSVHRFECRNLKRVSPRVLPDAARLLARLIQILRKGGDLVKSYYLENCFRMYKDLMSHYPNIKGDKPRMEHFTSLCAVLFEFLGDDILPNSAELMGMYGRMCINSFNIMDQELQCLGTGMYLGASVIDHSCTPNAVATFEGPVLYIRALKTFHYLDWSQIRISYIDILNTTKDRQKELETAYYFLCQCPKCLGPEPPEIQAAACPNPTCDNSIDAQNASPGDSCSKCGTPISETFLSNFNEVLEFTDMHLQNMKQMAYLDVCEICLQKQRGVLHKYNIKHVKTLDLAFQSSIDFQKWDFARTLALELVDAYYKYYGGVHPVTGLLHLKLGKILLFEESDELALEHLTTAYKILKITHGVGSSLFKEELGPLLKQAQMALTQG</sequence>
<dbReference type="Gene3D" id="2.170.270.10">
    <property type="entry name" value="SET domain"/>
    <property type="match status" value="1"/>
</dbReference>
<evidence type="ECO:0000256" key="1">
    <source>
        <dbReference type="ARBA" id="ARBA00022723"/>
    </source>
</evidence>
<reference evidence="6" key="1">
    <citation type="journal article" date="2023" name="G3 (Bethesda)">
        <title>Whole genome assemblies of Zophobas morio and Tenebrio molitor.</title>
        <authorList>
            <person name="Kaur S."/>
            <person name="Stinson S.A."/>
            <person name="diCenzo G.C."/>
        </authorList>
    </citation>
    <scope>NUCLEOTIDE SEQUENCE</scope>
    <source>
        <strain evidence="6">QUZm001</strain>
    </source>
</reference>
<comment type="caution">
    <text evidence="6">The sequence shown here is derived from an EMBL/GenBank/DDBJ whole genome shotgun (WGS) entry which is preliminary data.</text>
</comment>